<gene>
    <name evidence="2" type="ORF">OG563_38060</name>
</gene>
<dbReference type="Proteomes" id="UP001432062">
    <property type="component" value="Chromosome"/>
</dbReference>
<dbReference type="Gene3D" id="2.60.40.1650">
    <property type="entry name" value="Porin MspA (Ig-like beta-sandwich domain)"/>
    <property type="match status" value="2"/>
</dbReference>
<evidence type="ECO:0000256" key="1">
    <source>
        <dbReference type="SAM" id="SignalP"/>
    </source>
</evidence>
<dbReference type="InterPro" id="IPR015286">
    <property type="entry name" value="Porin_fam_mycobact-type"/>
</dbReference>
<keyword evidence="3" id="KW-1185">Reference proteome</keyword>
<feature type="chain" id="PRO_5047274970" evidence="1">
    <location>
        <begin position="32"/>
        <end position="225"/>
    </location>
</feature>
<proteinExistence type="predicted"/>
<feature type="signal peptide" evidence="1">
    <location>
        <begin position="1"/>
        <end position="31"/>
    </location>
</feature>
<sequence length="225" mass="22848">MINHKLIVRLFGLGVATVAGLGFCSTGAANADAFVPLPGAHLTKTLSDGTVVDITLSGESANINPSMGATPLHRNAWVSGTASVELSGPGVKGGRIAPGYVVGCQVNIAGGGANGGVTGTLDWSDGQNVKPGVGANSGGNLTLGPGQAKSFFLLDLEQADDFGQEIHRIRHQFKGSSGGVSWADETIDLNGCAGYAQARAFVGVEVETANVVTWVTVWGQPFSIG</sequence>
<keyword evidence="1" id="KW-0732">Signal</keyword>
<organism evidence="2 3">
    <name type="scientific">Nocardia vinacea</name>
    <dbReference type="NCBI Taxonomy" id="96468"/>
    <lineage>
        <taxon>Bacteria</taxon>
        <taxon>Bacillati</taxon>
        <taxon>Actinomycetota</taxon>
        <taxon>Actinomycetes</taxon>
        <taxon>Mycobacteriales</taxon>
        <taxon>Nocardiaceae</taxon>
        <taxon>Nocardia</taxon>
    </lineage>
</organism>
<evidence type="ECO:0000313" key="3">
    <source>
        <dbReference type="Proteomes" id="UP001432062"/>
    </source>
</evidence>
<reference evidence="2" key="1">
    <citation type="submission" date="2022-10" db="EMBL/GenBank/DDBJ databases">
        <title>The complete genomes of actinobacterial strains from the NBC collection.</title>
        <authorList>
            <person name="Joergensen T.S."/>
            <person name="Alvarez Arevalo M."/>
            <person name="Sterndorff E.B."/>
            <person name="Faurdal D."/>
            <person name="Vuksanovic O."/>
            <person name="Mourched A.-S."/>
            <person name="Charusanti P."/>
            <person name="Shaw S."/>
            <person name="Blin K."/>
            <person name="Weber T."/>
        </authorList>
    </citation>
    <scope>NUCLEOTIDE SEQUENCE</scope>
    <source>
        <strain evidence="2">NBC_01482</strain>
    </source>
</reference>
<protein>
    <submittedName>
        <fullName evidence="2">MspA family porin</fullName>
    </submittedName>
</protein>
<name>A0ABZ1YNZ3_9NOCA</name>
<dbReference type="RefSeq" id="WP_329408089.1">
    <property type="nucleotide sequence ID" value="NZ_CP109441.1"/>
</dbReference>
<accession>A0ABZ1YNZ3</accession>
<evidence type="ECO:0000313" key="2">
    <source>
        <dbReference type="EMBL" id="WUV44888.1"/>
    </source>
</evidence>
<dbReference type="Pfam" id="PF09203">
    <property type="entry name" value="MspA"/>
    <property type="match status" value="1"/>
</dbReference>
<dbReference type="EMBL" id="CP109441">
    <property type="protein sequence ID" value="WUV44888.1"/>
    <property type="molecule type" value="Genomic_DNA"/>
</dbReference>